<keyword evidence="2" id="KW-1185">Reference proteome</keyword>
<dbReference type="PANTHER" id="PTHR43036:SF2">
    <property type="entry name" value="OS04G0481300 PROTEIN"/>
    <property type="match status" value="1"/>
</dbReference>
<organism evidence="1 2">
    <name type="scientific">Decorospora gaudefroyi</name>
    <dbReference type="NCBI Taxonomy" id="184978"/>
    <lineage>
        <taxon>Eukaryota</taxon>
        <taxon>Fungi</taxon>
        <taxon>Dikarya</taxon>
        <taxon>Ascomycota</taxon>
        <taxon>Pezizomycotina</taxon>
        <taxon>Dothideomycetes</taxon>
        <taxon>Pleosporomycetidae</taxon>
        <taxon>Pleosporales</taxon>
        <taxon>Pleosporineae</taxon>
        <taxon>Pleosporaceae</taxon>
        <taxon>Decorospora</taxon>
    </lineage>
</organism>
<dbReference type="OrthoDB" id="2013972at2759"/>
<dbReference type="EMBL" id="ML975364">
    <property type="protein sequence ID" value="KAF1831411.1"/>
    <property type="molecule type" value="Genomic_DNA"/>
</dbReference>
<evidence type="ECO:0008006" key="3">
    <source>
        <dbReference type="Google" id="ProtNLM"/>
    </source>
</evidence>
<name>A0A6A5K3P7_9PLEO</name>
<gene>
    <name evidence="1" type="ORF">BDW02DRAFT_505298</name>
</gene>
<proteinExistence type="predicted"/>
<sequence length="267" mass="30324">MASPTPSPTIGPPFPATSYTPKYTTWPYHASDFTREDENPDSIFYRQARLVTHIDNAAITRLATYYDGVLPRRGKVMDMCTSWKSYYPDSMYEAVQNGALAVFGVGLNAEEMAVNSVIVGTHRWRVADLNREPYDIRARWQRQVGILFDAVTCVVSIDYLNRPLEVCGKVLDAVVEGGTVHFVVSNRCFPNKVVRRWLVLDERERLEMVADYLFFSGWKEVEIVDLCARDENGERITDDQGTVLVASPSLPRHLDPLWVVRATKKTV</sequence>
<dbReference type="AlphaFoldDB" id="A0A6A5K3P7"/>
<dbReference type="Proteomes" id="UP000800040">
    <property type="component" value="Unassembled WGS sequence"/>
</dbReference>
<protein>
    <recommendedName>
        <fullName evidence="3">S-adenosyl-L-methionine-dependent methyltransferase</fullName>
    </recommendedName>
</protein>
<evidence type="ECO:0000313" key="2">
    <source>
        <dbReference type="Proteomes" id="UP000800040"/>
    </source>
</evidence>
<accession>A0A6A5K3P7</accession>
<dbReference type="PANTHER" id="PTHR43036">
    <property type="entry name" value="OSJNBB0011N17.9 PROTEIN"/>
    <property type="match status" value="1"/>
</dbReference>
<reference evidence="1" key="1">
    <citation type="submission" date="2020-01" db="EMBL/GenBank/DDBJ databases">
        <authorList>
            <consortium name="DOE Joint Genome Institute"/>
            <person name="Haridas S."/>
            <person name="Albert R."/>
            <person name="Binder M."/>
            <person name="Bloem J."/>
            <person name="Labutti K."/>
            <person name="Salamov A."/>
            <person name="Andreopoulos B."/>
            <person name="Baker S.E."/>
            <person name="Barry K."/>
            <person name="Bills G."/>
            <person name="Bluhm B.H."/>
            <person name="Cannon C."/>
            <person name="Castanera R."/>
            <person name="Culley D.E."/>
            <person name="Daum C."/>
            <person name="Ezra D."/>
            <person name="Gonzalez J.B."/>
            <person name="Henrissat B."/>
            <person name="Kuo A."/>
            <person name="Liang C."/>
            <person name="Lipzen A."/>
            <person name="Lutzoni F."/>
            <person name="Magnuson J."/>
            <person name="Mondo S."/>
            <person name="Nolan M."/>
            <person name="Ohm R."/>
            <person name="Pangilinan J."/>
            <person name="Park H.-J."/>
            <person name="Ramirez L."/>
            <person name="Alfaro M."/>
            <person name="Sun H."/>
            <person name="Tritt A."/>
            <person name="Yoshinaga Y."/>
            <person name="Zwiers L.-H."/>
            <person name="Turgeon B.G."/>
            <person name="Goodwin S.B."/>
            <person name="Spatafora J.W."/>
            <person name="Crous P.W."/>
            <person name="Grigoriev I.V."/>
        </authorList>
    </citation>
    <scope>NUCLEOTIDE SEQUENCE</scope>
    <source>
        <strain evidence="1">P77</strain>
    </source>
</reference>
<evidence type="ECO:0000313" key="1">
    <source>
        <dbReference type="EMBL" id="KAF1831411.1"/>
    </source>
</evidence>